<gene>
    <name evidence="8" type="ORF">DB31_4786</name>
</gene>
<keyword evidence="1" id="KW-0808">Transferase</keyword>
<dbReference type="PROSITE" id="PS00109">
    <property type="entry name" value="PROTEIN_KINASE_TYR"/>
    <property type="match status" value="1"/>
</dbReference>
<dbReference type="InterPro" id="IPR011009">
    <property type="entry name" value="Kinase-like_dom_sf"/>
</dbReference>
<dbReference type="PANTHER" id="PTHR43289:SF34">
    <property type="entry name" value="SERINE_THREONINE-PROTEIN KINASE YBDM-RELATED"/>
    <property type="match status" value="1"/>
</dbReference>
<dbReference type="AlphaFoldDB" id="A0A085VZL0"/>
<evidence type="ECO:0000256" key="5">
    <source>
        <dbReference type="SAM" id="MobiDB-lite"/>
    </source>
</evidence>
<dbReference type="Gene3D" id="3.30.200.20">
    <property type="entry name" value="Phosphorylase Kinase, domain 1"/>
    <property type="match status" value="1"/>
</dbReference>
<evidence type="ECO:0000256" key="1">
    <source>
        <dbReference type="ARBA" id="ARBA00022679"/>
    </source>
</evidence>
<dbReference type="STRING" id="394096.DB31_4786"/>
<comment type="caution">
    <text evidence="8">The sequence shown here is derived from an EMBL/GenBank/DDBJ whole genome shotgun (WGS) entry which is preliminary data.</text>
</comment>
<dbReference type="CDD" id="cd14014">
    <property type="entry name" value="STKc_PknB_like"/>
    <property type="match status" value="1"/>
</dbReference>
<dbReference type="GO" id="GO:0005524">
    <property type="term" value="F:ATP binding"/>
    <property type="evidence" value="ECO:0007669"/>
    <property type="project" value="UniProtKB-KW"/>
</dbReference>
<dbReference type="RefSeq" id="WP_052420665.1">
    <property type="nucleotide sequence ID" value="NZ_JMCB01000028.1"/>
</dbReference>
<dbReference type="PANTHER" id="PTHR43289">
    <property type="entry name" value="MITOGEN-ACTIVATED PROTEIN KINASE KINASE KINASE 20-RELATED"/>
    <property type="match status" value="1"/>
</dbReference>
<evidence type="ECO:0000256" key="2">
    <source>
        <dbReference type="ARBA" id="ARBA00022741"/>
    </source>
</evidence>
<dbReference type="Proteomes" id="UP000028725">
    <property type="component" value="Unassembled WGS sequence"/>
</dbReference>
<protein>
    <recommendedName>
        <fullName evidence="7">Protein kinase domain-containing protein</fullName>
    </recommendedName>
</protein>
<sequence>MKNETGTSLGRYLLGEKLATGGMGEVFVAVQRGPDGLEKPLALKLLLPHLVEEPSVVKMFLDEARLCARMNHPNIVQILDLGQEKGRYFLAMELVHGVSLVRLVQLLAQQKRTLSAPLILHIARGLLDALHYAHTLTGPRGKPLGLIHRDVTPHNILVSVNGEVKLSDFGIAKVQATAVQTRPGVVRGKMDYLSPEQLRFQRLDWRVDQFAAGLTLFYLATGRSAFARANPPETLKALQHDPLPFLDTLRPDLPRALVDAISRATAKERKERFPSMRAFREALPPPSAEERPEVLGALVTGVCSSVVGTLERASRTLVAMSSTSNSVATEPVRPLTLNRSMEGTQGKTVTETLSLAGTVAAPVMAELGPTSLPEMPAVRMSPALEAQRNNTVALEAPPPRSRWRQHRGMIAAAGGVLLLAVLGVAAWWILAPSTSGGATEQRPVKQDSRGGAALPDTMEVR</sequence>
<name>A0A085VZL0_9BACT</name>
<dbReference type="PROSITE" id="PS50011">
    <property type="entry name" value="PROTEIN_KINASE_DOM"/>
    <property type="match status" value="1"/>
</dbReference>
<dbReference type="InterPro" id="IPR000719">
    <property type="entry name" value="Prot_kinase_dom"/>
</dbReference>
<feature type="transmembrane region" description="Helical" evidence="6">
    <location>
        <begin position="409"/>
        <end position="430"/>
    </location>
</feature>
<dbReference type="SUPFAM" id="SSF56112">
    <property type="entry name" value="Protein kinase-like (PK-like)"/>
    <property type="match status" value="1"/>
</dbReference>
<keyword evidence="2" id="KW-0547">Nucleotide-binding</keyword>
<evidence type="ECO:0000313" key="8">
    <source>
        <dbReference type="EMBL" id="KFE60873.1"/>
    </source>
</evidence>
<keyword evidence="6" id="KW-1133">Transmembrane helix</keyword>
<evidence type="ECO:0000259" key="7">
    <source>
        <dbReference type="PROSITE" id="PS50011"/>
    </source>
</evidence>
<keyword evidence="6" id="KW-0812">Transmembrane</keyword>
<keyword evidence="4" id="KW-0067">ATP-binding</keyword>
<accession>A0A085VZL0</accession>
<keyword evidence="9" id="KW-1185">Reference proteome</keyword>
<evidence type="ECO:0000256" key="4">
    <source>
        <dbReference type="ARBA" id="ARBA00022840"/>
    </source>
</evidence>
<dbReference type="EMBL" id="JMCB01000028">
    <property type="protein sequence ID" value="KFE60873.1"/>
    <property type="molecule type" value="Genomic_DNA"/>
</dbReference>
<dbReference type="OrthoDB" id="9779541at2"/>
<feature type="region of interest" description="Disordered" evidence="5">
    <location>
        <begin position="435"/>
        <end position="461"/>
    </location>
</feature>
<evidence type="ECO:0000313" key="9">
    <source>
        <dbReference type="Proteomes" id="UP000028725"/>
    </source>
</evidence>
<dbReference type="GO" id="GO:0004674">
    <property type="term" value="F:protein serine/threonine kinase activity"/>
    <property type="evidence" value="ECO:0007669"/>
    <property type="project" value="TreeGrafter"/>
</dbReference>
<evidence type="ECO:0000256" key="3">
    <source>
        <dbReference type="ARBA" id="ARBA00022777"/>
    </source>
</evidence>
<reference evidence="8 9" key="1">
    <citation type="submission" date="2014-04" db="EMBL/GenBank/DDBJ databases">
        <title>Genome assembly of Hyalangium minutum DSM 14724.</title>
        <authorList>
            <person name="Sharma G."/>
            <person name="Subramanian S."/>
        </authorList>
    </citation>
    <scope>NUCLEOTIDE SEQUENCE [LARGE SCALE GENOMIC DNA]</scope>
    <source>
        <strain evidence="8 9">DSM 14724</strain>
    </source>
</reference>
<dbReference type="Pfam" id="PF00069">
    <property type="entry name" value="Pkinase"/>
    <property type="match status" value="1"/>
</dbReference>
<evidence type="ECO:0000256" key="6">
    <source>
        <dbReference type="SAM" id="Phobius"/>
    </source>
</evidence>
<feature type="domain" description="Protein kinase" evidence="7">
    <location>
        <begin position="12"/>
        <end position="284"/>
    </location>
</feature>
<keyword evidence="6" id="KW-0472">Membrane</keyword>
<organism evidence="8 9">
    <name type="scientific">Hyalangium minutum</name>
    <dbReference type="NCBI Taxonomy" id="394096"/>
    <lineage>
        <taxon>Bacteria</taxon>
        <taxon>Pseudomonadati</taxon>
        <taxon>Myxococcota</taxon>
        <taxon>Myxococcia</taxon>
        <taxon>Myxococcales</taxon>
        <taxon>Cystobacterineae</taxon>
        <taxon>Archangiaceae</taxon>
        <taxon>Hyalangium</taxon>
    </lineage>
</organism>
<keyword evidence="3" id="KW-0418">Kinase</keyword>
<proteinExistence type="predicted"/>
<dbReference type="InterPro" id="IPR008266">
    <property type="entry name" value="Tyr_kinase_AS"/>
</dbReference>
<dbReference type="Gene3D" id="1.10.510.10">
    <property type="entry name" value="Transferase(Phosphotransferase) domain 1"/>
    <property type="match status" value="1"/>
</dbReference>